<dbReference type="Gene3D" id="3.40.50.300">
    <property type="entry name" value="P-loop containing nucleotide triphosphate hydrolases"/>
    <property type="match status" value="1"/>
</dbReference>
<dbReference type="InterPro" id="IPR038005">
    <property type="entry name" value="RX-like_CC"/>
</dbReference>
<dbReference type="PRINTS" id="PR00364">
    <property type="entry name" value="DISEASERSIST"/>
</dbReference>
<evidence type="ECO:0000256" key="6">
    <source>
        <dbReference type="SAM" id="Coils"/>
    </source>
</evidence>
<dbReference type="InterPro" id="IPR055414">
    <property type="entry name" value="LRR_R13L4/SHOC2-like"/>
</dbReference>
<dbReference type="GO" id="GO:0051707">
    <property type="term" value="P:response to other organism"/>
    <property type="evidence" value="ECO:0007669"/>
    <property type="project" value="UniProtKB-ARBA"/>
</dbReference>
<keyword evidence="2" id="KW-0677">Repeat</keyword>
<dbReference type="Gene3D" id="1.10.8.430">
    <property type="entry name" value="Helical domain of apoptotic protease-activating factors"/>
    <property type="match status" value="1"/>
</dbReference>
<keyword evidence="5" id="KW-0067">ATP-binding</keyword>
<dbReference type="InterPro" id="IPR032675">
    <property type="entry name" value="LRR_dom_sf"/>
</dbReference>
<dbReference type="Gene3D" id="1.20.5.4130">
    <property type="match status" value="1"/>
</dbReference>
<dbReference type="InterPro" id="IPR027417">
    <property type="entry name" value="P-loop_NTPase"/>
</dbReference>
<evidence type="ECO:0000259" key="10">
    <source>
        <dbReference type="Pfam" id="PF25019"/>
    </source>
</evidence>
<reference evidence="11" key="1">
    <citation type="submission" date="2022-12" db="EMBL/GenBank/DDBJ databases">
        <title>Draft genome assemblies for two species of Escallonia (Escalloniales).</title>
        <authorList>
            <person name="Chanderbali A."/>
            <person name="Dervinis C."/>
            <person name="Anghel I."/>
            <person name="Soltis D."/>
            <person name="Soltis P."/>
            <person name="Zapata F."/>
        </authorList>
    </citation>
    <scope>NUCLEOTIDE SEQUENCE</scope>
    <source>
        <strain evidence="11">UCBG64.0493</strain>
        <tissue evidence="11">Leaf</tissue>
    </source>
</reference>
<feature type="coiled-coil region" evidence="6">
    <location>
        <begin position="28"/>
        <end position="55"/>
    </location>
</feature>
<feature type="domain" description="Disease resistance N-terminal" evidence="8">
    <location>
        <begin position="13"/>
        <end position="97"/>
    </location>
</feature>
<dbReference type="Gene3D" id="3.80.10.10">
    <property type="entry name" value="Ribonuclease Inhibitor"/>
    <property type="match status" value="3"/>
</dbReference>
<dbReference type="PANTHER" id="PTHR36766:SF70">
    <property type="entry name" value="DISEASE RESISTANCE PROTEIN RGA4"/>
    <property type="match status" value="1"/>
</dbReference>
<evidence type="ECO:0000256" key="2">
    <source>
        <dbReference type="ARBA" id="ARBA00022737"/>
    </source>
</evidence>
<dbReference type="GO" id="GO:0005524">
    <property type="term" value="F:ATP binding"/>
    <property type="evidence" value="ECO:0007669"/>
    <property type="project" value="UniProtKB-KW"/>
</dbReference>
<dbReference type="Proteomes" id="UP001188597">
    <property type="component" value="Unassembled WGS sequence"/>
</dbReference>
<dbReference type="PANTHER" id="PTHR36766">
    <property type="entry name" value="PLANT BROAD-SPECTRUM MILDEW RESISTANCE PROTEIN RPW8"/>
    <property type="match status" value="1"/>
</dbReference>
<dbReference type="GO" id="GO:0043531">
    <property type="term" value="F:ADP binding"/>
    <property type="evidence" value="ECO:0007669"/>
    <property type="project" value="InterPro"/>
</dbReference>
<dbReference type="InterPro" id="IPR041118">
    <property type="entry name" value="Rx_N"/>
</dbReference>
<dbReference type="InterPro" id="IPR002182">
    <property type="entry name" value="NB-ARC"/>
</dbReference>
<dbReference type="SUPFAM" id="SSF52540">
    <property type="entry name" value="P-loop containing nucleoside triphosphate hydrolases"/>
    <property type="match status" value="1"/>
</dbReference>
<evidence type="ECO:0000256" key="1">
    <source>
        <dbReference type="ARBA" id="ARBA00022614"/>
    </source>
</evidence>
<evidence type="ECO:0000259" key="9">
    <source>
        <dbReference type="Pfam" id="PF23598"/>
    </source>
</evidence>
<evidence type="ECO:0000256" key="4">
    <source>
        <dbReference type="ARBA" id="ARBA00022821"/>
    </source>
</evidence>
<sequence length="1147" mass="130004">MAETLLSVVAEGMLKKVLLLASEEVCLVRGLKGELKRLSDRLETIQVLLADAESKQLTLKTVELWLRKLKAVSYGADAMLDEFQYELLRRTVENRKKDKVRAFLSPSRNPLSFRMNMSHKIRDINIKVDKIYNEAIQMGLKPIELIHNASIHREARETHPGMGDPDKVLGRDDDLVKIVDMLLQSSDKQRDLSVVTVVGMPGQGKTTLAKLVYKNEKVVSHFDERMWVCVSDDFEVKRILNETVQSLTQTNPLLSNMEGLFKELRKHLNGKRYLLVLDDVWNDIPEKWESIRDALLEACGSRESKVLVTTRSNVVASTMVSVTYPLGKLSDDASWTMFRQIAFADDEATETSNLVDIGREIVKKCSGLPLAIQVIAALMRSKKSKRCKMHDLVHDLAQATSENYILTIEADDVNYDGLDEVVHLSLISREEQVLGTSKVCFERLQSLILKGGRLDMTLTNFRCLRVLVLVNSAVEDLPDSIGTLKHLKYLDISKTSIKKLPDTFNKLYHLQTLRVKYLIELPKRFGNLINLRHFCFEINRLSRDCILTGLWHMTYLQTLPLFVVNHERGCHIEDLRGLSNLKGELKIYGLEDIRNTEEARKANLSGKANIRTLEFHWSSREKDNVLAEKDNVLEGLKPHPNLQGLTIKNFIGKNFGSWIMVLSESSIVLENLVEIVLKDCTDCEHVLILGHLPCLKVIKMEGMLGIKYIGSEFYGLHSDGGNRHSSVTPFPALEKMSLATLPSLEEWSEVANATPSMNVFPCLKELDILGCRRLKVVPSHFSVLERLKIDDLFDSRPLLMMNSKLISLSSLKISWVRGPGIQFVMENLLKNNKASLREITISDCPELSYLPVQMLVALKIISVRWCQNLTCIQGELSSLESIREFRVYGCQNLSGIPEGLETLASLGTLSICQVQNIRDFPDMLCHLTSLRKLEIQGFEEMTCLPMGLHTLVSLESLSICGCPKLRDIHRLTSLQNLEVLQISDCRSLVSPLPDLRCLTKLRISSLGPFATELDCFPWPYFNCSVLVRLLLNGWPGLMSLPEHLQHLAALKELSLWEFDGLEALPDWLGNLSSLQSLALISCRNLMYLPAREAMRRLTKLQLLEIRHCPLLKTRCGKGSGPEWCKIDHIPDIEFPPFLYRERHDGVS</sequence>
<comment type="caution">
    <text evidence="11">The sequence shown here is derived from an EMBL/GenBank/DDBJ whole genome shotgun (WGS) entry which is preliminary data.</text>
</comment>
<evidence type="ECO:0000313" key="12">
    <source>
        <dbReference type="Proteomes" id="UP001188597"/>
    </source>
</evidence>
<dbReference type="SUPFAM" id="SSF52058">
    <property type="entry name" value="L domain-like"/>
    <property type="match status" value="2"/>
</dbReference>
<proteinExistence type="predicted"/>
<accession>A0AA88WZQ7</accession>
<dbReference type="Pfam" id="PF18052">
    <property type="entry name" value="Rx_N"/>
    <property type="match status" value="1"/>
</dbReference>
<dbReference type="InterPro" id="IPR056789">
    <property type="entry name" value="LRR_R13L1-DRL21"/>
</dbReference>
<evidence type="ECO:0000256" key="3">
    <source>
        <dbReference type="ARBA" id="ARBA00022741"/>
    </source>
</evidence>
<dbReference type="InterPro" id="IPR042197">
    <property type="entry name" value="Apaf_helical"/>
</dbReference>
<dbReference type="AlphaFoldDB" id="A0AA88WZQ7"/>
<dbReference type="FunFam" id="3.40.50.300:FF:001091">
    <property type="entry name" value="Probable disease resistance protein At1g61300"/>
    <property type="match status" value="1"/>
</dbReference>
<feature type="domain" description="Disease resistance R13L4/SHOC-2-like LRR" evidence="9">
    <location>
        <begin position="836"/>
        <end position="1055"/>
    </location>
</feature>
<keyword evidence="4" id="KW-0611">Plant defense</keyword>
<name>A0AA88WZQ7_9ASTE</name>
<dbReference type="Pfam" id="PF25019">
    <property type="entry name" value="LRR_R13L1-DRL21"/>
    <property type="match status" value="1"/>
</dbReference>
<evidence type="ECO:0000256" key="5">
    <source>
        <dbReference type="ARBA" id="ARBA00022840"/>
    </source>
</evidence>
<evidence type="ECO:0008006" key="13">
    <source>
        <dbReference type="Google" id="ProtNLM"/>
    </source>
</evidence>
<keyword evidence="12" id="KW-1185">Reference proteome</keyword>
<keyword evidence="6" id="KW-0175">Coiled coil</keyword>
<evidence type="ECO:0000313" key="11">
    <source>
        <dbReference type="EMBL" id="KAK3037257.1"/>
    </source>
</evidence>
<keyword evidence="3" id="KW-0547">Nucleotide-binding</keyword>
<dbReference type="CDD" id="cd14798">
    <property type="entry name" value="RX-CC_like"/>
    <property type="match status" value="1"/>
</dbReference>
<protein>
    <recommendedName>
        <fullName evidence="13">Disease resistance protein RGA3</fullName>
    </recommendedName>
</protein>
<dbReference type="EMBL" id="JAVXUP010000126">
    <property type="protein sequence ID" value="KAK3037257.1"/>
    <property type="molecule type" value="Genomic_DNA"/>
</dbReference>
<feature type="domain" description="NB-ARC" evidence="7">
    <location>
        <begin position="173"/>
        <end position="345"/>
    </location>
</feature>
<evidence type="ECO:0000259" key="8">
    <source>
        <dbReference type="Pfam" id="PF18052"/>
    </source>
</evidence>
<evidence type="ECO:0000259" key="7">
    <source>
        <dbReference type="Pfam" id="PF00931"/>
    </source>
</evidence>
<feature type="domain" description="R13L1/DRL21-like LRR repeat region" evidence="10">
    <location>
        <begin position="572"/>
        <end position="703"/>
    </location>
</feature>
<dbReference type="Pfam" id="PF00931">
    <property type="entry name" value="NB-ARC"/>
    <property type="match status" value="1"/>
</dbReference>
<dbReference type="Pfam" id="PF23598">
    <property type="entry name" value="LRR_14"/>
    <property type="match status" value="1"/>
</dbReference>
<gene>
    <name evidence="11" type="ORF">RJ639_029669</name>
</gene>
<dbReference type="GO" id="GO:0006952">
    <property type="term" value="P:defense response"/>
    <property type="evidence" value="ECO:0007669"/>
    <property type="project" value="UniProtKB-KW"/>
</dbReference>
<organism evidence="11 12">
    <name type="scientific">Escallonia herrerae</name>
    <dbReference type="NCBI Taxonomy" id="1293975"/>
    <lineage>
        <taxon>Eukaryota</taxon>
        <taxon>Viridiplantae</taxon>
        <taxon>Streptophyta</taxon>
        <taxon>Embryophyta</taxon>
        <taxon>Tracheophyta</taxon>
        <taxon>Spermatophyta</taxon>
        <taxon>Magnoliopsida</taxon>
        <taxon>eudicotyledons</taxon>
        <taxon>Gunneridae</taxon>
        <taxon>Pentapetalae</taxon>
        <taxon>asterids</taxon>
        <taxon>campanulids</taxon>
        <taxon>Escalloniales</taxon>
        <taxon>Escalloniaceae</taxon>
        <taxon>Escallonia</taxon>
    </lineage>
</organism>
<keyword evidence="1" id="KW-0433">Leucine-rich repeat</keyword>